<dbReference type="Proteomes" id="UP000193224">
    <property type="component" value="Unassembled WGS sequence"/>
</dbReference>
<reference evidence="1 2" key="1">
    <citation type="submission" date="2017-03" db="EMBL/GenBank/DDBJ databases">
        <authorList>
            <person name="Afonso C.L."/>
            <person name="Miller P.J."/>
            <person name="Scott M.A."/>
            <person name="Spackman E."/>
            <person name="Goraichik I."/>
            <person name="Dimitrov K.M."/>
            <person name="Suarez D.L."/>
            <person name="Swayne D.E."/>
        </authorList>
    </citation>
    <scope>NUCLEOTIDE SEQUENCE [LARGE SCALE GENOMIC DNA]</scope>
    <source>
        <strain evidence="1 2">CECT 7745</strain>
    </source>
</reference>
<protein>
    <submittedName>
        <fullName evidence="1">Uncharacterized protein</fullName>
    </submittedName>
</protein>
<name>A0A1X7BUX7_9RHOB</name>
<accession>A0A1X7BUX7</accession>
<evidence type="ECO:0000313" key="1">
    <source>
        <dbReference type="EMBL" id="SMC13384.1"/>
    </source>
</evidence>
<evidence type="ECO:0000313" key="2">
    <source>
        <dbReference type="Proteomes" id="UP000193224"/>
    </source>
</evidence>
<dbReference type="RefSeq" id="WP_085801328.1">
    <property type="nucleotide sequence ID" value="NZ_FWXB01000013.1"/>
</dbReference>
<keyword evidence="2" id="KW-1185">Reference proteome</keyword>
<sequence>MEADPSASGGEPQYTFTGWHDFAGTSEELKDRRVEISANLQLTGASDVYEPQTAHFFVSEFSDKGEFQPLTTGKACTCFAKCKEGYSAAGASCLKKCPVNFEARASNTCYGSYDMNFDNPNRGDMYLAWDMDVCEQEWGKGKGEHLPELLGTVATKCEEGFFRERGATFGICLPDCKWHGLKKSAFGNATCVRPSHDRESTALKPGQNSCPTDYERSNIQCPHIAVHFKLLRLN</sequence>
<dbReference type="AlphaFoldDB" id="A0A1X7BUX7"/>
<proteinExistence type="predicted"/>
<dbReference type="EMBL" id="FWXB01000013">
    <property type="protein sequence ID" value="SMC13384.1"/>
    <property type="molecule type" value="Genomic_DNA"/>
</dbReference>
<organism evidence="1 2">
    <name type="scientific">Roseovarius aestuarii</name>
    <dbReference type="NCBI Taxonomy" id="475083"/>
    <lineage>
        <taxon>Bacteria</taxon>
        <taxon>Pseudomonadati</taxon>
        <taxon>Pseudomonadota</taxon>
        <taxon>Alphaproteobacteria</taxon>
        <taxon>Rhodobacterales</taxon>
        <taxon>Roseobacteraceae</taxon>
        <taxon>Roseovarius</taxon>
    </lineage>
</organism>
<gene>
    <name evidence="1" type="ORF">ROA7745_03230</name>
</gene>